<dbReference type="InterPro" id="IPR047690">
    <property type="entry name" value="IPExxxVDY_fam"/>
</dbReference>
<gene>
    <name evidence="1" type="ORF">B7P33_17485</name>
</gene>
<dbReference type="AlphaFoldDB" id="A0A2A4G5P1"/>
<sequence>MGTVHKLSLDFYEEAWEPFGLLALHCSLEDHSLAYRLNEHADIRLMRTEVDLDMGTACFSCFEYEDQALGRTITLITNKCRKEEKVVGAGLFSEGIRNVTYNLVPEHPRADYLIKMQQEPDESGFLEKIREIPQVVTAYAIDPEGLKSKNNLIF</sequence>
<name>A0A2A4G5P1_9FLAO</name>
<evidence type="ECO:0008006" key="3">
    <source>
        <dbReference type="Google" id="ProtNLM"/>
    </source>
</evidence>
<protein>
    <recommendedName>
        <fullName evidence="3">IPExxxVDY family protein</fullName>
    </recommendedName>
</protein>
<comment type="caution">
    <text evidence="1">The sequence shown here is derived from an EMBL/GenBank/DDBJ whole genome shotgun (WGS) entry which is preliminary data.</text>
</comment>
<evidence type="ECO:0000313" key="2">
    <source>
        <dbReference type="Proteomes" id="UP000219559"/>
    </source>
</evidence>
<dbReference type="RefSeq" id="WP_097441173.1">
    <property type="nucleotide sequence ID" value="NZ_KZ300477.1"/>
</dbReference>
<dbReference type="OrthoDB" id="676614at2"/>
<accession>A0A2A4G5P1</accession>
<proteinExistence type="predicted"/>
<dbReference type="Proteomes" id="UP000219559">
    <property type="component" value="Unassembled WGS sequence"/>
</dbReference>
<evidence type="ECO:0000313" key="1">
    <source>
        <dbReference type="EMBL" id="PCE63065.1"/>
    </source>
</evidence>
<dbReference type="EMBL" id="NBWU01000007">
    <property type="protein sequence ID" value="PCE63065.1"/>
    <property type="molecule type" value="Genomic_DNA"/>
</dbReference>
<organism evidence="1 2">
    <name type="scientific">Sediminicola luteus</name>
    <dbReference type="NCBI Taxonomy" id="319238"/>
    <lineage>
        <taxon>Bacteria</taxon>
        <taxon>Pseudomonadati</taxon>
        <taxon>Bacteroidota</taxon>
        <taxon>Flavobacteriia</taxon>
        <taxon>Flavobacteriales</taxon>
        <taxon>Flavobacteriaceae</taxon>
        <taxon>Sediminicola</taxon>
    </lineage>
</organism>
<keyword evidence="2" id="KW-1185">Reference proteome</keyword>
<reference evidence="1 2" key="1">
    <citation type="submission" date="2017-04" db="EMBL/GenBank/DDBJ databases">
        <title>A new member of the family Flavobacteriaceae isolated from ascidians.</title>
        <authorList>
            <person name="Chen L."/>
        </authorList>
    </citation>
    <scope>NUCLEOTIDE SEQUENCE [LARGE SCALE GENOMIC DNA]</scope>
    <source>
        <strain evidence="1 2">HQA918</strain>
    </source>
</reference>
<dbReference type="NCBIfam" id="NF033205">
    <property type="entry name" value="IPExxxVDY"/>
    <property type="match status" value="1"/>
</dbReference>